<keyword evidence="3" id="KW-1185">Reference proteome</keyword>
<sequence length="305" mass="32225">MSSSRTNGKVVALESLGDIVRDGESVAFGGGWFANHPMAAVRQLIRAGRRDIHAITVVGSVDMDLMAAAGTLGHLSFSMVTLEAFGLAPNVRGGIESGSLPFTEYTGLGLLIGLEAQGRGMPYLPYRGPFGSDIPGRYPDIYATTTCPFTGEELTAVRALQPDVAIVHALRADAEGNAQWDGTSGPDVEMAKAAKRVIVTCEEVVDRQVIVDNAHMTKLPGYYVDAVIEAPFGAHPTSHVPRYAMDAWELMGYAAAAGDPAAIAEYVAQISGETEEGYRTRVLKGRDSVLSALVDAAEVIEGAQA</sequence>
<dbReference type="InterPro" id="IPR004165">
    <property type="entry name" value="CoA_trans_fam_I"/>
</dbReference>
<dbReference type="AlphaFoldDB" id="A0AA97LZW4"/>
<organism evidence="2 3">
    <name type="scientific">Thermobifida halotolerans</name>
    <dbReference type="NCBI Taxonomy" id="483545"/>
    <lineage>
        <taxon>Bacteria</taxon>
        <taxon>Bacillati</taxon>
        <taxon>Actinomycetota</taxon>
        <taxon>Actinomycetes</taxon>
        <taxon>Streptosporangiales</taxon>
        <taxon>Nocardiopsidaceae</taxon>
        <taxon>Thermobifida</taxon>
    </lineage>
</organism>
<dbReference type="Proteomes" id="UP000265719">
    <property type="component" value="Chromosome"/>
</dbReference>
<keyword evidence="2" id="KW-0808">Transferase</keyword>
<dbReference type="SUPFAM" id="SSF100950">
    <property type="entry name" value="NagB/RpiA/CoA transferase-like"/>
    <property type="match status" value="1"/>
</dbReference>
<protein>
    <submittedName>
        <fullName evidence="2">CoA transferase subunit A</fullName>
    </submittedName>
</protein>
<dbReference type="RefSeq" id="WP_068691737.1">
    <property type="nucleotide sequence ID" value="NZ_CP063196.1"/>
</dbReference>
<dbReference type="KEGG" id="thao:NI17_008865"/>
<dbReference type="InterPro" id="IPR037171">
    <property type="entry name" value="NagB/RpiA_transferase-like"/>
</dbReference>
<evidence type="ECO:0000313" key="2">
    <source>
        <dbReference type="EMBL" id="UOE21230.1"/>
    </source>
</evidence>
<evidence type="ECO:0000256" key="1">
    <source>
        <dbReference type="ARBA" id="ARBA00007047"/>
    </source>
</evidence>
<gene>
    <name evidence="2" type="ORF">NI17_008865</name>
</gene>
<dbReference type="EMBL" id="CP063196">
    <property type="protein sequence ID" value="UOE21230.1"/>
    <property type="molecule type" value="Genomic_DNA"/>
</dbReference>
<dbReference type="SMART" id="SM00882">
    <property type="entry name" value="CoA_trans"/>
    <property type="match status" value="1"/>
</dbReference>
<proteinExistence type="inferred from homology"/>
<dbReference type="PANTHER" id="PTHR43293">
    <property type="entry name" value="ACETATE COA-TRANSFERASE YDIF"/>
    <property type="match status" value="1"/>
</dbReference>
<dbReference type="Gene3D" id="3.40.1080.10">
    <property type="entry name" value="Glutaconate Coenzyme A-transferase"/>
    <property type="match status" value="1"/>
</dbReference>
<reference evidence="2" key="1">
    <citation type="submission" date="2020-10" db="EMBL/GenBank/DDBJ databases">
        <title>De novo genome project of the cellulose decomposer Thermobifida halotolerans type strain.</title>
        <authorList>
            <person name="Nagy I."/>
            <person name="Horvath B."/>
            <person name="Kukolya J."/>
            <person name="Nagy I."/>
            <person name="Orsini M."/>
        </authorList>
    </citation>
    <scope>NUCLEOTIDE SEQUENCE</scope>
    <source>
        <strain evidence="2">DSM 44931</strain>
    </source>
</reference>
<dbReference type="PANTHER" id="PTHR43293:SF3">
    <property type="entry name" value="CHOLESTEROL RING-CLEAVING HYDROLASE IPDB SUBUNIT"/>
    <property type="match status" value="1"/>
</dbReference>
<dbReference type="Pfam" id="PF01144">
    <property type="entry name" value="CoA_trans"/>
    <property type="match status" value="1"/>
</dbReference>
<accession>A0AA97LZW4</accession>
<name>A0AA97LZW4_9ACTN</name>
<comment type="similarity">
    <text evidence="1">Belongs to the 3-oxoacid CoA-transferase subunit B family.</text>
</comment>
<dbReference type="Gene3D" id="3.30.30.40">
    <property type="match status" value="1"/>
</dbReference>
<dbReference type="GO" id="GO:0008410">
    <property type="term" value="F:CoA-transferase activity"/>
    <property type="evidence" value="ECO:0007669"/>
    <property type="project" value="InterPro"/>
</dbReference>
<evidence type="ECO:0000313" key="3">
    <source>
        <dbReference type="Proteomes" id="UP000265719"/>
    </source>
</evidence>